<evidence type="ECO:0000256" key="1">
    <source>
        <dbReference type="SAM" id="MobiDB-lite"/>
    </source>
</evidence>
<organism evidence="2 3">
    <name type="scientific">Cymbomonas tetramitiformis</name>
    <dbReference type="NCBI Taxonomy" id="36881"/>
    <lineage>
        <taxon>Eukaryota</taxon>
        <taxon>Viridiplantae</taxon>
        <taxon>Chlorophyta</taxon>
        <taxon>Pyramimonadophyceae</taxon>
        <taxon>Pyramimonadales</taxon>
        <taxon>Pyramimonadaceae</taxon>
        <taxon>Cymbomonas</taxon>
    </lineage>
</organism>
<proteinExistence type="predicted"/>
<reference evidence="2 3" key="1">
    <citation type="journal article" date="2015" name="Genome Biol. Evol.">
        <title>Comparative Genomics of a Bacterivorous Green Alga Reveals Evolutionary Causalities and Consequences of Phago-Mixotrophic Mode of Nutrition.</title>
        <authorList>
            <person name="Burns J.A."/>
            <person name="Paasch A."/>
            <person name="Narechania A."/>
            <person name="Kim E."/>
        </authorList>
    </citation>
    <scope>NUCLEOTIDE SEQUENCE [LARGE SCALE GENOMIC DNA]</scope>
    <source>
        <strain evidence="2 3">PLY_AMNH</strain>
    </source>
</reference>
<accession>A0AAE0H057</accession>
<keyword evidence="3" id="KW-1185">Reference proteome</keyword>
<dbReference type="EMBL" id="LGRX02000865">
    <property type="protein sequence ID" value="KAK3287415.1"/>
    <property type="molecule type" value="Genomic_DNA"/>
</dbReference>
<name>A0AAE0H057_9CHLO</name>
<feature type="compositionally biased region" description="Basic and acidic residues" evidence="1">
    <location>
        <begin position="50"/>
        <end position="75"/>
    </location>
</feature>
<dbReference type="Proteomes" id="UP001190700">
    <property type="component" value="Unassembled WGS sequence"/>
</dbReference>
<sequence length="320" mass="34228">MEGAINLRGLAAAWESPGDAPLKRQPAQVTKVSEALRSPRSSVVIPASARLKDPRPTSARLKDPRPTSGRLKDPRPISTAYKAAATAHARGTSGLATEWSTASLPHLPAQEGLSAGVQEEASDETLRSKGGLDQRAPSNRLEPQSARSSPAEGRCPEHENTNRDEDGADLVIWHADAEGDACSDVSIDGFDSDQTLMIDREGCTPEPHCSVHEVSSPASTARRFNRHRPASASPLPFTVRQEAHIAAMEEPSLYGLEGCSARMYIMRSPGHRQSNGPGQPQPHSAAALQSLQWVVRPGNLCGIKLDLDTQGQENSKPGNL</sequence>
<feature type="compositionally biased region" description="Basic and acidic residues" evidence="1">
    <location>
        <begin position="154"/>
        <end position="165"/>
    </location>
</feature>
<evidence type="ECO:0000313" key="2">
    <source>
        <dbReference type="EMBL" id="KAK3287415.1"/>
    </source>
</evidence>
<dbReference type="AlphaFoldDB" id="A0AAE0H057"/>
<feature type="region of interest" description="Disordered" evidence="1">
    <location>
        <begin position="15"/>
        <end position="77"/>
    </location>
</feature>
<evidence type="ECO:0000313" key="3">
    <source>
        <dbReference type="Proteomes" id="UP001190700"/>
    </source>
</evidence>
<comment type="caution">
    <text evidence="2">The sequence shown here is derived from an EMBL/GenBank/DDBJ whole genome shotgun (WGS) entry which is preliminary data.</text>
</comment>
<feature type="region of interest" description="Disordered" evidence="1">
    <location>
        <begin position="112"/>
        <end position="166"/>
    </location>
</feature>
<protein>
    <submittedName>
        <fullName evidence="2">Uncharacterized protein</fullName>
    </submittedName>
</protein>
<gene>
    <name evidence="2" type="ORF">CYMTET_5073</name>
</gene>